<feature type="compositionally biased region" description="Basic and acidic residues" evidence="4">
    <location>
        <begin position="62"/>
        <end position="78"/>
    </location>
</feature>
<dbReference type="EMBL" id="AVPT01000039">
    <property type="protein sequence ID" value="KGM53535.1"/>
    <property type="molecule type" value="Genomic_DNA"/>
</dbReference>
<evidence type="ECO:0000313" key="7">
    <source>
        <dbReference type="EMBL" id="KGM53535.1"/>
    </source>
</evidence>
<dbReference type="OrthoDB" id="9805159at2"/>
<evidence type="ECO:0000313" key="8">
    <source>
        <dbReference type="Proteomes" id="UP000029989"/>
    </source>
</evidence>
<reference evidence="7 8" key="1">
    <citation type="journal article" date="2015" name="Stand. Genomic Sci.">
        <title>Genomic information of the arsenic-resistant bacterium Lysobacter arseniciresistens type strain ZS79(T) and comparison of Lysobacter draft genomes.</title>
        <authorList>
            <person name="Liu L."/>
            <person name="Zhang S."/>
            <person name="Luo M."/>
            <person name="Wang G."/>
        </authorList>
    </citation>
    <scope>NUCLEOTIDE SEQUENCE [LARGE SCALE GENOMIC DNA]</scope>
    <source>
        <strain evidence="7 8">ZS79</strain>
    </source>
</reference>
<dbReference type="GO" id="GO:0046872">
    <property type="term" value="F:metal ion binding"/>
    <property type="evidence" value="ECO:0007669"/>
    <property type="project" value="UniProtKB-KW"/>
</dbReference>
<evidence type="ECO:0000256" key="3">
    <source>
        <dbReference type="ARBA" id="ARBA00022729"/>
    </source>
</evidence>
<sequence length="568" mass="61208">MKTIVLSVALLSALAGGCAHVATPSVDAGAPAAEYVGTTEPFAANAVYFVLTDRFANGDPANDQREQGGPDPARRTFDRPTPGAEASGDNIGYLGGDFRGLLDNAGYIADMGFGAVWLTPIVDNPDEAFTGGDPIQSDAFFKDRGKTGFHGYWGVNFFELDEHLPSAGLDFAGLTAGLREHGLVTVLDIVANHGSPSFTMPVDQPKFGEIHDADGTLVADHQNLAPAELDPAGNPLHAFFHDEPDLAQLSNLDDTNPAVLDYFVRAYSQWIDQGAGAFRIDTIRHVPHPFWKAFSDRIRAQHPGFFMFGEAFDHEAANIAPHTWPENGGVSVLDFPLKAALQEVFGTADAGYETLAGALYLVDGPYTNPYELMTFYDNHDMPRMQADDAGFVDAHNWLFTARGIPVIYYGSEIGFMRGTGEHAGNRNYFGQARIDAAVGHPIREQLVRIANLRAATPALQRGLQLNVQLEGERAAFYRVLQHGGDAQIALVLLNKGDAPAAFEVERYLQAGRWRDALDGGRVEVADVGPLRATVPAHGVKVFVLDAPVRDAELAAALDIAMAGARRGD</sequence>
<evidence type="ECO:0000256" key="4">
    <source>
        <dbReference type="SAM" id="MobiDB-lite"/>
    </source>
</evidence>
<keyword evidence="7" id="KW-0808">Transferase</keyword>
<dbReference type="PROSITE" id="PS51257">
    <property type="entry name" value="PROKAR_LIPOPROTEIN"/>
    <property type="match status" value="1"/>
</dbReference>
<keyword evidence="8" id="KW-1185">Reference proteome</keyword>
<keyword evidence="3 5" id="KW-0732">Signal</keyword>
<feature type="chain" id="PRO_5001969236" evidence="5">
    <location>
        <begin position="22"/>
        <end position="568"/>
    </location>
</feature>
<protein>
    <submittedName>
        <fullName evidence="7">Cyclomaltodextrin glucanotransferase</fullName>
    </submittedName>
</protein>
<dbReference type="GO" id="GO:0016740">
    <property type="term" value="F:transferase activity"/>
    <property type="evidence" value="ECO:0007669"/>
    <property type="project" value="UniProtKB-KW"/>
</dbReference>
<dbReference type="InterPro" id="IPR017853">
    <property type="entry name" value="GH"/>
</dbReference>
<dbReference type="CDD" id="cd11339">
    <property type="entry name" value="AmyAc_bac_CMD_like_2"/>
    <property type="match status" value="1"/>
</dbReference>
<accession>A0A0A0ETF8</accession>
<dbReference type="STRING" id="913325.N799_11055"/>
<comment type="caution">
    <text evidence="7">The sequence shown here is derived from an EMBL/GenBank/DDBJ whole genome shotgun (WGS) entry which is preliminary data.</text>
</comment>
<keyword evidence="2" id="KW-0479">Metal-binding</keyword>
<feature type="signal peptide" evidence="5">
    <location>
        <begin position="1"/>
        <end position="21"/>
    </location>
</feature>
<evidence type="ECO:0000259" key="6">
    <source>
        <dbReference type="SMART" id="SM00642"/>
    </source>
</evidence>
<dbReference type="PANTHER" id="PTHR10357">
    <property type="entry name" value="ALPHA-AMYLASE FAMILY MEMBER"/>
    <property type="match status" value="1"/>
</dbReference>
<evidence type="ECO:0000256" key="5">
    <source>
        <dbReference type="SAM" id="SignalP"/>
    </source>
</evidence>
<dbReference type="PANTHER" id="PTHR10357:SF215">
    <property type="entry name" value="ALPHA-AMYLASE 1"/>
    <property type="match status" value="1"/>
</dbReference>
<comment type="cofactor">
    <cofactor evidence="1">
        <name>Ca(2+)</name>
        <dbReference type="ChEBI" id="CHEBI:29108"/>
    </cofactor>
</comment>
<dbReference type="SUPFAM" id="SSF51445">
    <property type="entry name" value="(Trans)glycosidases"/>
    <property type="match status" value="1"/>
</dbReference>
<name>A0A0A0ETF8_9GAMM</name>
<dbReference type="Proteomes" id="UP000029989">
    <property type="component" value="Unassembled WGS sequence"/>
</dbReference>
<dbReference type="GO" id="GO:0005975">
    <property type="term" value="P:carbohydrate metabolic process"/>
    <property type="evidence" value="ECO:0007669"/>
    <property type="project" value="InterPro"/>
</dbReference>
<evidence type="ECO:0000256" key="2">
    <source>
        <dbReference type="ARBA" id="ARBA00022723"/>
    </source>
</evidence>
<proteinExistence type="predicted"/>
<dbReference type="InterPro" id="IPR006047">
    <property type="entry name" value="GH13_cat_dom"/>
</dbReference>
<dbReference type="RefSeq" id="WP_036213363.1">
    <property type="nucleotide sequence ID" value="NZ_AVPT01000039.1"/>
</dbReference>
<evidence type="ECO:0000256" key="1">
    <source>
        <dbReference type="ARBA" id="ARBA00001913"/>
    </source>
</evidence>
<dbReference type="eggNOG" id="COG0366">
    <property type="taxonomic scope" value="Bacteria"/>
</dbReference>
<gene>
    <name evidence="7" type="ORF">N799_11055</name>
</gene>
<dbReference type="Gene3D" id="3.20.20.80">
    <property type="entry name" value="Glycosidases"/>
    <property type="match status" value="1"/>
</dbReference>
<organism evidence="7 8">
    <name type="scientific">Lysobacter arseniciresistens ZS79</name>
    <dbReference type="NCBI Taxonomy" id="913325"/>
    <lineage>
        <taxon>Bacteria</taxon>
        <taxon>Pseudomonadati</taxon>
        <taxon>Pseudomonadota</taxon>
        <taxon>Gammaproteobacteria</taxon>
        <taxon>Lysobacterales</taxon>
        <taxon>Lysobacteraceae</taxon>
        <taxon>Novilysobacter</taxon>
    </lineage>
</organism>
<feature type="domain" description="Glycosyl hydrolase family 13 catalytic" evidence="6">
    <location>
        <begin position="49"/>
        <end position="453"/>
    </location>
</feature>
<dbReference type="SMART" id="SM00642">
    <property type="entry name" value="Aamy"/>
    <property type="match status" value="1"/>
</dbReference>
<feature type="region of interest" description="Disordered" evidence="4">
    <location>
        <begin position="59"/>
        <end position="88"/>
    </location>
</feature>
<dbReference type="Pfam" id="PF00128">
    <property type="entry name" value="Alpha-amylase"/>
    <property type="match status" value="1"/>
</dbReference>
<dbReference type="AlphaFoldDB" id="A0A0A0ETF8"/>